<protein>
    <recommendedName>
        <fullName evidence="1">DUF6089 domain-containing protein</fullName>
    </recommendedName>
</protein>
<dbReference type="EMBL" id="BAABFN010000004">
    <property type="protein sequence ID" value="GAA4310623.1"/>
    <property type="molecule type" value="Genomic_DNA"/>
</dbReference>
<reference evidence="3" key="1">
    <citation type="journal article" date="2019" name="Int. J. Syst. Evol. Microbiol.">
        <title>The Global Catalogue of Microorganisms (GCM) 10K type strain sequencing project: providing services to taxonomists for standard genome sequencing and annotation.</title>
        <authorList>
            <consortium name="The Broad Institute Genomics Platform"/>
            <consortium name="The Broad Institute Genome Sequencing Center for Infectious Disease"/>
            <person name="Wu L."/>
            <person name="Ma J."/>
        </authorList>
    </citation>
    <scope>NUCLEOTIDE SEQUENCE [LARGE SCALE GENOMIC DNA]</scope>
    <source>
        <strain evidence="3">JCM 17664</strain>
    </source>
</reference>
<evidence type="ECO:0000259" key="1">
    <source>
        <dbReference type="Pfam" id="PF19573"/>
    </source>
</evidence>
<dbReference type="Proteomes" id="UP001501207">
    <property type="component" value="Unassembled WGS sequence"/>
</dbReference>
<dbReference type="InterPro" id="IPR045743">
    <property type="entry name" value="DUF6089"/>
</dbReference>
<feature type="domain" description="DUF6089" evidence="1">
    <location>
        <begin position="33"/>
        <end position="217"/>
    </location>
</feature>
<comment type="caution">
    <text evidence="2">The sequence shown here is derived from an EMBL/GenBank/DDBJ whole genome shotgun (WGS) entry which is preliminary data.</text>
</comment>
<dbReference type="Pfam" id="PF19573">
    <property type="entry name" value="DUF6089"/>
    <property type="match status" value="1"/>
</dbReference>
<evidence type="ECO:0000313" key="2">
    <source>
        <dbReference type="EMBL" id="GAA4310623.1"/>
    </source>
</evidence>
<sequence>MVQLFRPAGIFLLLLLTAPCAWGQGYIDYNTHYIAEAGFELGGAQYFGDLNTRTAFKTLKPTLGAFYRRYLNDYIGVSAHLHYARLGYSDTYNDNAFQHRRNLSFNSDIWELTLQGDFNFYRFEPGSLRYRFTPYLTLGIGGFHFNPYTWYQDKKYYLQPLGTEGQGSAQYPDRKPYNLYTYCIPVGMGLKYNINNTTNISFVVTHRFTGTDYLDDVSTTYAGASAFPAGSAGKESIPFLLQDRSWATGSAPIGQQGRQRGNSRDRDQYLMVEVNISWMFAAYRCPAF</sequence>
<evidence type="ECO:0000313" key="3">
    <source>
        <dbReference type="Proteomes" id="UP001501207"/>
    </source>
</evidence>
<dbReference type="Gene3D" id="2.40.160.20">
    <property type="match status" value="1"/>
</dbReference>
<gene>
    <name evidence="2" type="ORF">GCM10023143_19210</name>
</gene>
<name>A0ABP8FTD2_9BACT</name>
<accession>A0ABP8FTD2</accession>
<keyword evidence="3" id="KW-1185">Reference proteome</keyword>
<proteinExistence type="predicted"/>
<organism evidence="2 3">
    <name type="scientific">Compostibacter hankyongensis</name>
    <dbReference type="NCBI Taxonomy" id="1007089"/>
    <lineage>
        <taxon>Bacteria</taxon>
        <taxon>Pseudomonadati</taxon>
        <taxon>Bacteroidota</taxon>
        <taxon>Chitinophagia</taxon>
        <taxon>Chitinophagales</taxon>
        <taxon>Chitinophagaceae</taxon>
        <taxon>Compostibacter</taxon>
    </lineage>
</organism>